<evidence type="ECO:0000313" key="2">
    <source>
        <dbReference type="Proteomes" id="UP000218165"/>
    </source>
</evidence>
<organism evidence="1 2">
    <name type="scientific">Brachybacterium vulturis</name>
    <dbReference type="NCBI Taxonomy" id="2017484"/>
    <lineage>
        <taxon>Bacteria</taxon>
        <taxon>Bacillati</taxon>
        <taxon>Actinomycetota</taxon>
        <taxon>Actinomycetes</taxon>
        <taxon>Micrococcales</taxon>
        <taxon>Dermabacteraceae</taxon>
        <taxon>Brachybacterium</taxon>
    </lineage>
</organism>
<dbReference type="Proteomes" id="UP000218165">
    <property type="component" value="Chromosome"/>
</dbReference>
<name>A0A291GNT8_9MICO</name>
<proteinExistence type="predicted"/>
<keyword evidence="2" id="KW-1185">Reference proteome</keyword>
<reference evidence="2" key="1">
    <citation type="submission" date="2017-09" db="EMBL/GenBank/DDBJ databases">
        <title>Brachybacterium sp. VM2412.</title>
        <authorList>
            <person name="Tak E.J."/>
            <person name="Bae J.-W."/>
        </authorList>
    </citation>
    <scope>NUCLEOTIDE SEQUENCE [LARGE SCALE GENOMIC DNA]</scope>
    <source>
        <strain evidence="2">VM2412</strain>
    </source>
</reference>
<dbReference type="KEGG" id="brz:CFK38_10050"/>
<sequence length="466" mass="50480">MTDEQRAQRSEREQVLSEYGSWRLTADEDAPVAEEIRTLETLLRLKAEQLDSPDPGRWTEELATELLTVVVPRTVIQPREHVMDLVPTLIRFVTYLRETGRWHPASMSATEAAGILGGLEFAALEAADDPTRRSFSTNILGHGMALGVDLEDEDELAAFMHWYNSLPDDERLTLSETGRLEDPARPYDREAALRAVQAEGRTAEAEGPVPGAWPWFLPEPEDSGGALLVDGAAVEDDAPYAMNDFVQRAVALLEHIGEQPRKVTGTGALNRADSAAVLDRLGLRSSPRTMWERPELAGAWVTLLDGGWLEISGGKVRRLPGPVPYVPPSADGDSTARVEGFVEFGHAVLSAALFGKDARAAEDGGFRGMPGTLAALLVACSPQGLLMPGALPPPAEEPQIPVDPDTGEWDRTELRRLFAVRRDLDDLAGMGVLDCEGRRFAGSAAVMGALVALVRDRGAEHGFTLG</sequence>
<dbReference type="RefSeq" id="WP_096802946.1">
    <property type="nucleotide sequence ID" value="NZ_CP023563.1"/>
</dbReference>
<dbReference type="AlphaFoldDB" id="A0A291GNT8"/>
<dbReference type="OrthoDB" id="4790705at2"/>
<accession>A0A291GNT8</accession>
<protein>
    <submittedName>
        <fullName evidence="1">Uncharacterized protein</fullName>
    </submittedName>
</protein>
<gene>
    <name evidence="1" type="ORF">CFK38_10050</name>
</gene>
<dbReference type="EMBL" id="CP023563">
    <property type="protein sequence ID" value="ATG51827.1"/>
    <property type="molecule type" value="Genomic_DNA"/>
</dbReference>
<evidence type="ECO:0000313" key="1">
    <source>
        <dbReference type="EMBL" id="ATG51827.1"/>
    </source>
</evidence>